<name>A0AAD6DMY5_9EURO</name>
<reference evidence="7" key="1">
    <citation type="journal article" date="2023" name="IMA Fungus">
        <title>Comparative genomic study of the Penicillium genus elucidates a diverse pangenome and 15 lateral gene transfer events.</title>
        <authorList>
            <person name="Petersen C."/>
            <person name="Sorensen T."/>
            <person name="Nielsen M.R."/>
            <person name="Sondergaard T.E."/>
            <person name="Sorensen J.L."/>
            <person name="Fitzpatrick D.A."/>
            <person name="Frisvad J.C."/>
            <person name="Nielsen K.L."/>
        </authorList>
    </citation>
    <scope>NUCLEOTIDE SEQUENCE</scope>
    <source>
        <strain evidence="7">IBT 12815</strain>
    </source>
</reference>
<evidence type="ECO:0000256" key="3">
    <source>
        <dbReference type="ARBA" id="ARBA00023125"/>
    </source>
</evidence>
<evidence type="ECO:0000313" key="7">
    <source>
        <dbReference type="EMBL" id="KAJ5588579.1"/>
    </source>
</evidence>
<dbReference type="GO" id="GO:0000976">
    <property type="term" value="F:transcription cis-regulatory region binding"/>
    <property type="evidence" value="ECO:0007669"/>
    <property type="project" value="TreeGrafter"/>
</dbReference>
<evidence type="ECO:0000256" key="1">
    <source>
        <dbReference type="ARBA" id="ARBA00004123"/>
    </source>
</evidence>
<dbReference type="PANTHER" id="PTHR31845">
    <property type="entry name" value="FINGER DOMAIN PROTEIN, PUTATIVE-RELATED"/>
    <property type="match status" value="1"/>
</dbReference>
<accession>A0AAD6DMY5</accession>
<evidence type="ECO:0000313" key="8">
    <source>
        <dbReference type="Proteomes" id="UP001213799"/>
    </source>
</evidence>
<keyword evidence="3" id="KW-0238">DNA-binding</keyword>
<keyword evidence="5" id="KW-0539">Nucleus</keyword>
<keyword evidence="8" id="KW-1185">Reference proteome</keyword>
<evidence type="ECO:0000256" key="4">
    <source>
        <dbReference type="ARBA" id="ARBA00023163"/>
    </source>
</evidence>
<dbReference type="EMBL" id="JAQJAE010000006">
    <property type="protein sequence ID" value="KAJ5588579.1"/>
    <property type="molecule type" value="Genomic_DNA"/>
</dbReference>
<evidence type="ECO:0008006" key="9">
    <source>
        <dbReference type="Google" id="ProtNLM"/>
    </source>
</evidence>
<dbReference type="InterPro" id="IPR051089">
    <property type="entry name" value="prtT"/>
</dbReference>
<dbReference type="AlphaFoldDB" id="A0AAD6DMY5"/>
<comment type="subcellular location">
    <subcellularLocation>
        <location evidence="1">Nucleus</location>
    </subcellularLocation>
</comment>
<dbReference type="RefSeq" id="XP_056747598.1">
    <property type="nucleotide sequence ID" value="XM_056902311.1"/>
</dbReference>
<keyword evidence="4" id="KW-0804">Transcription</keyword>
<dbReference type="PANTHER" id="PTHR31845:SF18">
    <property type="entry name" value="ZN(II)2CYS6 TRANSCRIPTION FACTOR (EUROFUNG)"/>
    <property type="match status" value="1"/>
</dbReference>
<keyword evidence="2" id="KW-0805">Transcription regulation</keyword>
<dbReference type="GO" id="GO:0000981">
    <property type="term" value="F:DNA-binding transcription factor activity, RNA polymerase II-specific"/>
    <property type="evidence" value="ECO:0007669"/>
    <property type="project" value="InterPro"/>
</dbReference>
<gene>
    <name evidence="7" type="ORF">N7537_011257</name>
</gene>
<dbReference type="InterPro" id="IPR036864">
    <property type="entry name" value="Zn2-C6_fun-type_DNA-bd_sf"/>
</dbReference>
<organism evidence="7 8">
    <name type="scientific">Penicillium hordei</name>
    <dbReference type="NCBI Taxonomy" id="40994"/>
    <lineage>
        <taxon>Eukaryota</taxon>
        <taxon>Fungi</taxon>
        <taxon>Dikarya</taxon>
        <taxon>Ascomycota</taxon>
        <taxon>Pezizomycotina</taxon>
        <taxon>Eurotiomycetes</taxon>
        <taxon>Eurotiomycetidae</taxon>
        <taxon>Eurotiales</taxon>
        <taxon>Aspergillaceae</taxon>
        <taxon>Penicillium</taxon>
    </lineage>
</organism>
<feature type="compositionally biased region" description="Acidic residues" evidence="6">
    <location>
        <begin position="125"/>
        <end position="134"/>
    </location>
</feature>
<protein>
    <recommendedName>
        <fullName evidence="9">Zn(2)-C6 fungal-type domain-containing protein</fullName>
    </recommendedName>
</protein>
<reference evidence="7" key="2">
    <citation type="submission" date="2023-01" db="EMBL/GenBank/DDBJ databases">
        <authorList>
            <person name="Petersen C."/>
        </authorList>
    </citation>
    <scope>NUCLEOTIDE SEQUENCE</scope>
    <source>
        <strain evidence="7">IBT 12815</strain>
    </source>
</reference>
<evidence type="ECO:0000256" key="5">
    <source>
        <dbReference type="ARBA" id="ARBA00023242"/>
    </source>
</evidence>
<dbReference type="Gene3D" id="4.10.240.10">
    <property type="entry name" value="Zn(2)-C6 fungal-type DNA-binding domain"/>
    <property type="match status" value="1"/>
</dbReference>
<dbReference type="GO" id="GO:0005634">
    <property type="term" value="C:nucleus"/>
    <property type="evidence" value="ECO:0007669"/>
    <property type="project" value="UniProtKB-SubCell"/>
</dbReference>
<feature type="region of interest" description="Disordered" evidence="6">
    <location>
        <begin position="107"/>
        <end position="135"/>
    </location>
</feature>
<comment type="caution">
    <text evidence="7">The sequence shown here is derived from an EMBL/GenBank/DDBJ whole genome shotgun (WGS) entry which is preliminary data.</text>
</comment>
<dbReference type="GO" id="GO:0008270">
    <property type="term" value="F:zinc ion binding"/>
    <property type="evidence" value="ECO:0007669"/>
    <property type="project" value="InterPro"/>
</dbReference>
<evidence type="ECO:0000256" key="6">
    <source>
        <dbReference type="SAM" id="MobiDB-lite"/>
    </source>
</evidence>
<dbReference type="GeneID" id="81592553"/>
<dbReference type="Proteomes" id="UP001213799">
    <property type="component" value="Unassembled WGS sequence"/>
</dbReference>
<proteinExistence type="predicted"/>
<sequence length="685" mass="74882">MAGHSAAYGQACLGCFKTKCKCIPRPEGNGCERCHRLKRPCHPADALRRSAKKHSSSGARIAKLEGTLDQLVSLLQAGNVNAGIMNNAHGDRVDPPPRVIPSYQDEVAEGTEGSGIMEDSHPAPIDEDDEDTDADTTAVSDSWWATSNTSGVGANGIPLARSPSSTMPGMIRSPSVPPSTASISLDTFRSRMLHHFPFVHLPAHLTAEQLQLHRPFLFRAIICVASASGEEKRESSLELKRVLCETAFLKQPQRQKHQKPQQTVDLLLGLLVYILWGWEHLHNRRSLSRLMGVAISLVGELRFLDQTAPGITHTINELELKAGFDGVYGSTSETTATTTATRTLGAGVTNTQFYLERQRAILGCFVLGSAVSAYFSQIDAPSWIPQMDEGLSALIASGYSADAECPSDAALAIQVRLQLLAMKAAQVRERAQLPDHPPPETLSPQALLYIKTLMGQLQELRTSIPPAFQQHFLLLAQTYYTEMCIIETIHIQESAHPQPPICGPTRISCFWQSALAIKSCTSTFLTLSPSELLGVSFIQWAQLARCVATLHQLSALQEPGWDPASLRSLVDLHVLLSRMADKLELAAAEAGEHPVSVDGVFTQLARGLRMFQSAYHDRVPNQQEEVHKAIEAGNIPWARADADTATVVTTEADTDVLANGQQGEYLMSPTLWLDQFFDYEDQTMA</sequence>
<evidence type="ECO:0000256" key="2">
    <source>
        <dbReference type="ARBA" id="ARBA00023015"/>
    </source>
</evidence>